<sequence>MSQTVSQIIFFRVKSSVKPEDPVSEEGEALLKIFRTTQQQSGHKHSSWGRTVEDKDTIVWVIDTSNPPTNLRPMGLIKPTDWTDPRSTINIHLLEPFLAPENPQPPSSLHVTFSPPLSCTETLTKNPVTELCTLSFPSDLDVLATRQINADLISFRTTLVEQLPQSAGPRSWSMGHVDRPSKLTHEKSPSGQAFAHVLAVGWENGEAHLKAKETEKFVQGIAPLREKMLPPIPGLEIKHISFQKIEG</sequence>
<dbReference type="OrthoDB" id="3830579at2759"/>
<proteinExistence type="predicted"/>
<dbReference type="HOGENOM" id="CLU_081631_1_0_1"/>
<dbReference type="KEGG" id="pdp:PDIP_37270"/>
<dbReference type="VEuPathDB" id="FungiDB:PDIP_37270"/>
<protein>
    <submittedName>
        <fullName evidence="1">Uncharacterized protein</fullName>
    </submittedName>
</protein>
<organism evidence="1 2">
    <name type="scientific">Penicillium digitatum (strain Pd1 / CECT 20795)</name>
    <name type="common">Green mold</name>
    <dbReference type="NCBI Taxonomy" id="1170230"/>
    <lineage>
        <taxon>Eukaryota</taxon>
        <taxon>Fungi</taxon>
        <taxon>Dikarya</taxon>
        <taxon>Ascomycota</taxon>
        <taxon>Pezizomycotina</taxon>
        <taxon>Eurotiomycetes</taxon>
        <taxon>Eurotiomycetidae</taxon>
        <taxon>Eurotiales</taxon>
        <taxon>Aspergillaceae</taxon>
        <taxon>Penicillium</taxon>
    </lineage>
</organism>
<accession>K9G5K1</accession>
<comment type="caution">
    <text evidence="1">The sequence shown here is derived from an EMBL/GenBank/DDBJ whole genome shotgun (WGS) entry which is preliminary data.</text>
</comment>
<dbReference type="EMBL" id="AKCU01000255">
    <property type="protein sequence ID" value="EKV16212.1"/>
    <property type="molecule type" value="Genomic_DNA"/>
</dbReference>
<dbReference type="AlphaFoldDB" id="K9G5K1"/>
<gene>
    <name evidence="1" type="ORF">PDIP_37270</name>
</gene>
<evidence type="ECO:0000313" key="1">
    <source>
        <dbReference type="EMBL" id="EKV16212.1"/>
    </source>
</evidence>
<name>K9G5K1_PEND1</name>
<dbReference type="Proteomes" id="UP000009886">
    <property type="component" value="Unassembled WGS sequence"/>
</dbReference>
<evidence type="ECO:0000313" key="2">
    <source>
        <dbReference type="Proteomes" id="UP000009886"/>
    </source>
</evidence>
<reference evidence="2" key="1">
    <citation type="journal article" date="2012" name="BMC Genomics">
        <title>Genome sequence of the necrotrophic fungus Penicillium digitatum, the main postharvest pathogen of citrus.</title>
        <authorList>
            <person name="Marcet-Houben M."/>
            <person name="Ballester A.-R."/>
            <person name="de la Fuente B."/>
            <person name="Harries E."/>
            <person name="Marcos J.F."/>
            <person name="Gonzalez-Candelas L."/>
            <person name="Gabaldon T."/>
        </authorList>
    </citation>
    <scope>NUCLEOTIDE SEQUENCE [LARGE SCALE GENOMIC DNA]</scope>
    <source>
        <strain evidence="2">Pd1 / CECT 20795</strain>
    </source>
</reference>